<reference evidence="1 2" key="1">
    <citation type="journal article" date="2020" name="Phytopathology">
        <title>Genome Sequence Resources of Colletotrichum truncatum, C. plurivorum, C. musicola, and C. sojae: Four Species Pathogenic to Soybean (Glycine max).</title>
        <authorList>
            <person name="Rogerio F."/>
            <person name="Boufleur T.R."/>
            <person name="Ciampi-Guillardi M."/>
            <person name="Sukno S.A."/>
            <person name="Thon M.R."/>
            <person name="Massola Junior N.S."/>
            <person name="Baroncelli R."/>
        </authorList>
    </citation>
    <scope>NUCLEOTIDE SEQUENCE [LARGE SCALE GENOMIC DNA]</scope>
    <source>
        <strain evidence="1 2">CMES1059</strain>
    </source>
</reference>
<proteinExistence type="predicted"/>
<name>A0ACC3ZFH0_COLTU</name>
<dbReference type="EMBL" id="VUJX02000001">
    <property type="protein sequence ID" value="KAL0942836.1"/>
    <property type="molecule type" value="Genomic_DNA"/>
</dbReference>
<organism evidence="1 2">
    <name type="scientific">Colletotrichum truncatum</name>
    <name type="common">Anthracnose fungus</name>
    <name type="synonym">Colletotrichum capsici</name>
    <dbReference type="NCBI Taxonomy" id="5467"/>
    <lineage>
        <taxon>Eukaryota</taxon>
        <taxon>Fungi</taxon>
        <taxon>Dikarya</taxon>
        <taxon>Ascomycota</taxon>
        <taxon>Pezizomycotina</taxon>
        <taxon>Sordariomycetes</taxon>
        <taxon>Hypocreomycetidae</taxon>
        <taxon>Glomerellales</taxon>
        <taxon>Glomerellaceae</taxon>
        <taxon>Colletotrichum</taxon>
        <taxon>Colletotrichum truncatum species complex</taxon>
    </lineage>
</organism>
<evidence type="ECO:0000313" key="1">
    <source>
        <dbReference type="EMBL" id="KAL0942836.1"/>
    </source>
</evidence>
<gene>
    <name evidence="1" type="ORF">CTRU02_200722</name>
</gene>
<comment type="caution">
    <text evidence="1">The sequence shown here is derived from an EMBL/GenBank/DDBJ whole genome shotgun (WGS) entry which is preliminary data.</text>
</comment>
<sequence>MKQENEETTIEDEQTLTSLGPTHLPQMEEAKRSQRHANVYDAVAGRITYEANLSSAVNHEKAPSTESRPPRISSHSVRTTALAPEEVLFRRKAAPGRFAEFDVYMAHERNLPDGGRGSLPDADLLKAVHSYASHFYSTLGGQQRNASYHVGARNIDERSMDETALLAFGILIEEAGREVLGNRGDMVFTEGLDVPADANSPPEIRPSIDNGSSQSRPGNQMRVPMSVGFTDIGSWKRPSKRRKMTDPDNI</sequence>
<protein>
    <submittedName>
        <fullName evidence="1">Membrane protein</fullName>
    </submittedName>
</protein>
<evidence type="ECO:0000313" key="2">
    <source>
        <dbReference type="Proteomes" id="UP000805649"/>
    </source>
</evidence>
<accession>A0ACC3ZFH0</accession>
<keyword evidence="2" id="KW-1185">Reference proteome</keyword>
<dbReference type="Proteomes" id="UP000805649">
    <property type="component" value="Unassembled WGS sequence"/>
</dbReference>